<dbReference type="PRINTS" id="PR00508">
    <property type="entry name" value="S21N4MTFRASE"/>
</dbReference>
<keyword evidence="2" id="KW-0808">Transferase</keyword>
<protein>
    <recommendedName>
        <fullName evidence="4">Methyltransferase</fullName>
        <ecNumber evidence="4">2.1.1.-</ecNumber>
    </recommendedName>
</protein>
<evidence type="ECO:0000256" key="4">
    <source>
        <dbReference type="RuleBase" id="RU362026"/>
    </source>
</evidence>
<evidence type="ECO:0000256" key="3">
    <source>
        <dbReference type="ARBA" id="ARBA00047942"/>
    </source>
</evidence>
<keyword evidence="1 6" id="KW-0489">Methyltransferase</keyword>
<proteinExistence type="inferred from homology"/>
<gene>
    <name evidence="6" type="ORF">ABIC20_000370</name>
</gene>
<dbReference type="Gene3D" id="3.40.50.150">
    <property type="entry name" value="Vaccinia Virus protein VP39"/>
    <property type="match status" value="1"/>
</dbReference>
<dbReference type="InterPro" id="IPR015840">
    <property type="entry name" value="DNA_MeTrfase_ParB"/>
</dbReference>
<evidence type="ECO:0000313" key="7">
    <source>
        <dbReference type="Proteomes" id="UP001549119"/>
    </source>
</evidence>
<comment type="caution">
    <text evidence="6">The sequence shown here is derived from an EMBL/GenBank/DDBJ whole genome shotgun (WGS) entry which is preliminary data.</text>
</comment>
<comment type="catalytic activity">
    <reaction evidence="3">
        <text>a 2'-deoxyadenosine in DNA + S-adenosyl-L-methionine = an N(6)-methyl-2'-deoxyadenosine in DNA + S-adenosyl-L-homocysteine + H(+)</text>
        <dbReference type="Rhea" id="RHEA:15197"/>
        <dbReference type="Rhea" id="RHEA-COMP:12418"/>
        <dbReference type="Rhea" id="RHEA-COMP:12419"/>
        <dbReference type="ChEBI" id="CHEBI:15378"/>
        <dbReference type="ChEBI" id="CHEBI:57856"/>
        <dbReference type="ChEBI" id="CHEBI:59789"/>
        <dbReference type="ChEBI" id="CHEBI:90615"/>
        <dbReference type="ChEBI" id="CHEBI:90616"/>
        <dbReference type="EC" id="2.1.1.72"/>
    </reaction>
</comment>
<comment type="similarity">
    <text evidence="4">Belongs to the N(4)/N(6)-methyltransferase family.</text>
</comment>
<evidence type="ECO:0000256" key="1">
    <source>
        <dbReference type="ARBA" id="ARBA00022603"/>
    </source>
</evidence>
<dbReference type="EC" id="2.1.1.-" evidence="4"/>
<feature type="domain" description="DNA methylase N-4/N-6" evidence="5">
    <location>
        <begin position="171"/>
        <end position="378"/>
    </location>
</feature>
<dbReference type="Proteomes" id="UP001549119">
    <property type="component" value="Unassembled WGS sequence"/>
</dbReference>
<name>A0ABV2N9D3_9HYPH</name>
<dbReference type="GO" id="GO:0008168">
    <property type="term" value="F:methyltransferase activity"/>
    <property type="evidence" value="ECO:0007669"/>
    <property type="project" value="UniProtKB-KW"/>
</dbReference>
<evidence type="ECO:0000259" key="5">
    <source>
        <dbReference type="Pfam" id="PF01555"/>
    </source>
</evidence>
<dbReference type="SUPFAM" id="SSF110849">
    <property type="entry name" value="ParB/Sulfiredoxin"/>
    <property type="match status" value="1"/>
</dbReference>
<evidence type="ECO:0000256" key="2">
    <source>
        <dbReference type="ARBA" id="ARBA00022679"/>
    </source>
</evidence>
<dbReference type="GO" id="GO:0032259">
    <property type="term" value="P:methylation"/>
    <property type="evidence" value="ECO:0007669"/>
    <property type="project" value="UniProtKB-KW"/>
</dbReference>
<dbReference type="InterPro" id="IPR029063">
    <property type="entry name" value="SAM-dependent_MTases_sf"/>
</dbReference>
<dbReference type="CDD" id="cd16403">
    <property type="entry name" value="ParB_N_like_MT"/>
    <property type="match status" value="1"/>
</dbReference>
<keyword evidence="7" id="KW-1185">Reference proteome</keyword>
<dbReference type="Gene3D" id="3.90.1530.10">
    <property type="entry name" value="Conserved hypothetical protein from pyrococcus furiosus pfu- 392566-001, ParB domain"/>
    <property type="match status" value="1"/>
</dbReference>
<dbReference type="PIRSF" id="PIRSF036758">
    <property type="entry name" value="Aden_M_ParB"/>
    <property type="match status" value="1"/>
</dbReference>
<organism evidence="6 7">
    <name type="scientific">Methylobacterium radiotolerans</name>
    <dbReference type="NCBI Taxonomy" id="31998"/>
    <lineage>
        <taxon>Bacteria</taxon>
        <taxon>Pseudomonadati</taxon>
        <taxon>Pseudomonadota</taxon>
        <taxon>Alphaproteobacteria</taxon>
        <taxon>Hyphomicrobiales</taxon>
        <taxon>Methylobacteriaceae</taxon>
        <taxon>Methylobacterium</taxon>
    </lineage>
</organism>
<dbReference type="InterPro" id="IPR002941">
    <property type="entry name" value="DNA_methylase_N4/N6"/>
</dbReference>
<dbReference type="SUPFAM" id="SSF53335">
    <property type="entry name" value="S-adenosyl-L-methionine-dependent methyltransferases"/>
    <property type="match status" value="1"/>
</dbReference>
<dbReference type="Pfam" id="PF01555">
    <property type="entry name" value="N6_N4_Mtase"/>
    <property type="match status" value="1"/>
</dbReference>
<dbReference type="InterPro" id="IPR036086">
    <property type="entry name" value="ParB/Sulfiredoxin_sf"/>
</dbReference>
<dbReference type="EMBL" id="JBEPNW010000002">
    <property type="protein sequence ID" value="MET3863061.1"/>
    <property type="molecule type" value="Genomic_DNA"/>
</dbReference>
<accession>A0ABV2N9D3</accession>
<sequence>MRKRDIAQVERVAASIRALGFCDPVLIDGQDGILDGVARVEAAKLVGLSVIPCIVAGHLSPSEQRALRLALNRLQERGGWDLDELKLEFAELALEDGGLDVTGFTDCEIDQVFLDDEPDTVEPGPLTPSADAAAVARPGDVFVLGRHRVVCGDARDPAVLAKLMGEERARLLLTDEPYNVPIRGHVTGGDHREFAMASGEMSEAEFRTFNLEWIGTALPYLVEGGVFGTFIDWRGLHVVQHAAAELVLSPLNLIVWAKTNAGMGSLYRSQHELLPLFKKGEEAHVNNVGLGRGGRWRSNLWTYPGASSLGSGSRKGLQDHPTVKPIALLADALLDLTGRDEVVLDPFLGSGSTLIAAERTERRCYGGEIDPRYVDLIARRYEEVTGGRAIREAESSQHGQADWVVPAP</sequence>
<reference evidence="6 7" key="1">
    <citation type="submission" date="2024-06" db="EMBL/GenBank/DDBJ databases">
        <title>Genomics of switchgrass bacterial isolates.</title>
        <authorList>
            <person name="Shade A."/>
        </authorList>
    </citation>
    <scope>NUCLEOTIDE SEQUENCE [LARGE SCALE GENOMIC DNA]</scope>
    <source>
        <strain evidence="6 7">PvP084</strain>
    </source>
</reference>
<dbReference type="InterPro" id="IPR001091">
    <property type="entry name" value="RM_Methyltransferase"/>
</dbReference>
<evidence type="ECO:0000313" key="6">
    <source>
        <dbReference type="EMBL" id="MET3863061.1"/>
    </source>
</evidence>